<organism evidence="1 2">
    <name type="scientific">Eretmocerus hayati</name>
    <dbReference type="NCBI Taxonomy" id="131215"/>
    <lineage>
        <taxon>Eukaryota</taxon>
        <taxon>Metazoa</taxon>
        <taxon>Ecdysozoa</taxon>
        <taxon>Arthropoda</taxon>
        <taxon>Hexapoda</taxon>
        <taxon>Insecta</taxon>
        <taxon>Pterygota</taxon>
        <taxon>Neoptera</taxon>
        <taxon>Endopterygota</taxon>
        <taxon>Hymenoptera</taxon>
        <taxon>Apocrita</taxon>
        <taxon>Proctotrupomorpha</taxon>
        <taxon>Chalcidoidea</taxon>
        <taxon>Aphelinidae</taxon>
        <taxon>Aphelininae</taxon>
        <taxon>Eretmocerus</taxon>
    </lineage>
</organism>
<sequence>MCASPVFVVLSFLLSIHQILSQYVPPEALVEPLKPAGIRISIPYDEGSTLVAFHVKFNEEFDGLEAGSIARDILKPKNGRWTYKDKTTKLNKGDKVYYWIHVVYNGLGYNLIDQEHTVNDFYDENGDVLCELSETKLYEQDGSVRNVCQKQLLFEEKFIDSREFMKNNWTIVEQFSTAPDYEFVVYRNSDPNIKVNRGLSIYPRLMKDDYGDLYVRKGTLNLKRCTSSKDDDCNRRAQSWNILPPVSSARINTGKAINFEYGHIEIRAKFPRGDWLYPLLMLEPVDNIKNRPESTTQIRIASTVGNTQLKTDDGRDISGFVLWGGSTFTQSDRFDKNLEVKKNDHLWSEEFHNYELTWSPGRLSMSVDGQLYADQQVRIPTDTPYYLTIGLAVGGLSEFPDRSMSNGYMKPWRNSEAKALLNFYNAFDSWAKTWDPQESSLQVSHVKISSL</sequence>
<protein>
    <submittedName>
        <fullName evidence="1">Uncharacterized protein</fullName>
    </submittedName>
</protein>
<reference evidence="1" key="1">
    <citation type="submission" date="2023-04" db="EMBL/GenBank/DDBJ databases">
        <title>A chromosome-level genome assembly of the parasitoid wasp Eretmocerus hayati.</title>
        <authorList>
            <person name="Zhong Y."/>
            <person name="Liu S."/>
            <person name="Liu Y."/>
        </authorList>
    </citation>
    <scope>NUCLEOTIDE SEQUENCE</scope>
    <source>
        <strain evidence="1">ZJU_SS_LIU_2023</strain>
    </source>
</reference>
<dbReference type="Proteomes" id="UP001239111">
    <property type="component" value="Chromosome 4"/>
</dbReference>
<proteinExistence type="predicted"/>
<evidence type="ECO:0000313" key="1">
    <source>
        <dbReference type="EMBL" id="KAJ8664701.1"/>
    </source>
</evidence>
<dbReference type="EMBL" id="CM056744">
    <property type="protein sequence ID" value="KAJ8664701.1"/>
    <property type="molecule type" value="Genomic_DNA"/>
</dbReference>
<gene>
    <name evidence="1" type="ORF">QAD02_006363</name>
</gene>
<name>A0ACC2N110_9HYME</name>
<evidence type="ECO:0000313" key="2">
    <source>
        <dbReference type="Proteomes" id="UP001239111"/>
    </source>
</evidence>
<comment type="caution">
    <text evidence="1">The sequence shown here is derived from an EMBL/GenBank/DDBJ whole genome shotgun (WGS) entry which is preliminary data.</text>
</comment>
<keyword evidence="2" id="KW-1185">Reference proteome</keyword>
<accession>A0ACC2N110</accession>